<dbReference type="PRINTS" id="PR00439">
    <property type="entry name" value="11SGLOBULIN"/>
</dbReference>
<accession>V7BGE1</accession>
<evidence type="ECO:0000256" key="1">
    <source>
        <dbReference type="ARBA" id="ARBA00004240"/>
    </source>
</evidence>
<evidence type="ECO:0000256" key="5">
    <source>
        <dbReference type="ARBA" id="ARBA00022554"/>
    </source>
</evidence>
<dbReference type="InterPro" id="IPR006044">
    <property type="entry name" value="11S_seedstore_pln"/>
</dbReference>
<feature type="compositionally biased region" description="Basic and acidic residues" evidence="11">
    <location>
        <begin position="279"/>
        <end position="289"/>
    </location>
</feature>
<protein>
    <recommendedName>
        <fullName evidence="12">Cupin type-1 domain-containing protein</fullName>
    </recommendedName>
</protein>
<keyword evidence="8 10" id="KW-0708">Seed storage protein</keyword>
<dbReference type="GO" id="GO:0045735">
    <property type="term" value="F:nutrient reservoir activity"/>
    <property type="evidence" value="ECO:0007669"/>
    <property type="project" value="UniProtKB-KW"/>
</dbReference>
<feature type="compositionally biased region" description="Basic and acidic residues" evidence="11">
    <location>
        <begin position="348"/>
        <end position="373"/>
    </location>
</feature>
<dbReference type="GO" id="GO:0005783">
    <property type="term" value="C:endoplasmic reticulum"/>
    <property type="evidence" value="ECO:0007669"/>
    <property type="project" value="UniProtKB-SubCell"/>
</dbReference>
<dbReference type="InterPro" id="IPR006045">
    <property type="entry name" value="Cupin_1"/>
</dbReference>
<comment type="subunit">
    <text evidence="4 10">Hexamer; each subunit is composed of an acidic and a basic chain derived from a single precursor and linked by a disulfide bond.</text>
</comment>
<dbReference type="PROSITE" id="PS00305">
    <property type="entry name" value="11S_SEED_STORAGE"/>
    <property type="match status" value="1"/>
</dbReference>
<dbReference type="OMA" id="FRECRFE"/>
<dbReference type="EMBL" id="CM002294">
    <property type="protein sequence ID" value="ESW16892.1"/>
    <property type="molecule type" value="Genomic_DNA"/>
</dbReference>
<reference evidence="14" key="1">
    <citation type="journal article" date="2014" name="Nat. Genet.">
        <title>A reference genome for common bean and genome-wide analysis of dual domestications.</title>
        <authorList>
            <person name="Schmutz J."/>
            <person name="McClean P.E."/>
            <person name="Mamidi S."/>
            <person name="Wu G.A."/>
            <person name="Cannon S.B."/>
            <person name="Grimwood J."/>
            <person name="Jenkins J."/>
            <person name="Shu S."/>
            <person name="Song Q."/>
            <person name="Chavarro C."/>
            <person name="Torres-Torres M."/>
            <person name="Geffroy V."/>
            <person name="Moghaddam S.M."/>
            <person name="Gao D."/>
            <person name="Abernathy B."/>
            <person name="Barry K."/>
            <person name="Blair M."/>
            <person name="Brick M.A."/>
            <person name="Chovatia M."/>
            <person name="Gepts P."/>
            <person name="Goodstein D.M."/>
            <person name="Gonzales M."/>
            <person name="Hellsten U."/>
            <person name="Hyten D.L."/>
            <person name="Jia G."/>
            <person name="Kelly J.D."/>
            <person name="Kudrna D."/>
            <person name="Lee R."/>
            <person name="Richard M.M."/>
            <person name="Miklas P.N."/>
            <person name="Osorno J.M."/>
            <person name="Rodrigues J."/>
            <person name="Thareau V."/>
            <person name="Urrea C.A."/>
            <person name="Wang M."/>
            <person name="Yu Y."/>
            <person name="Zhang M."/>
            <person name="Wing R.A."/>
            <person name="Cregan P.B."/>
            <person name="Rokhsar D.S."/>
            <person name="Jackson S.A."/>
        </authorList>
    </citation>
    <scope>NUCLEOTIDE SEQUENCE [LARGE SCALE GENOMIC DNA]</scope>
    <source>
        <strain evidence="14">cv. G19833</strain>
    </source>
</reference>
<dbReference type="InterPro" id="IPR014710">
    <property type="entry name" value="RmlC-like_jellyroll"/>
</dbReference>
<dbReference type="eggNOG" id="ENOG502QU1J">
    <property type="taxonomic scope" value="Eukaryota"/>
</dbReference>
<keyword evidence="5" id="KW-0926">Vacuole</keyword>
<evidence type="ECO:0000256" key="6">
    <source>
        <dbReference type="ARBA" id="ARBA00022761"/>
    </source>
</evidence>
<keyword evidence="14" id="KW-1185">Reference proteome</keyword>
<dbReference type="SUPFAM" id="SSF51182">
    <property type="entry name" value="RmlC-like cupins"/>
    <property type="match status" value="1"/>
</dbReference>
<evidence type="ECO:0000256" key="8">
    <source>
        <dbReference type="ARBA" id="ARBA00023129"/>
    </source>
</evidence>
<feature type="compositionally biased region" description="Acidic residues" evidence="11">
    <location>
        <begin position="258"/>
        <end position="271"/>
    </location>
</feature>
<keyword evidence="7" id="KW-0256">Endoplasmic reticulum</keyword>
<evidence type="ECO:0000256" key="9">
    <source>
        <dbReference type="ARBA" id="ARBA00023157"/>
    </source>
</evidence>
<evidence type="ECO:0000256" key="11">
    <source>
        <dbReference type="SAM" id="MobiDB-lite"/>
    </source>
</evidence>
<evidence type="ECO:0000256" key="4">
    <source>
        <dbReference type="ARBA" id="ARBA00011818"/>
    </source>
</evidence>
<dbReference type="Proteomes" id="UP000000226">
    <property type="component" value="Chromosome 7"/>
</dbReference>
<feature type="region of interest" description="Disordered" evidence="11">
    <location>
        <begin position="253"/>
        <end position="445"/>
    </location>
</feature>
<evidence type="ECO:0000256" key="7">
    <source>
        <dbReference type="ARBA" id="ARBA00022824"/>
    </source>
</evidence>
<gene>
    <name evidence="13" type="ORF">PHAVU_007G192800g</name>
</gene>
<comment type="function">
    <text evidence="10">Seed storage protein.</text>
</comment>
<evidence type="ECO:0000313" key="13">
    <source>
        <dbReference type="EMBL" id="ESW16892.1"/>
    </source>
</evidence>
<dbReference type="CDD" id="cd02243">
    <property type="entry name" value="cupin_11S_legumin_C"/>
    <property type="match status" value="1"/>
</dbReference>
<keyword evidence="9 10" id="KW-1015">Disulfide bond</keyword>
<dbReference type="OrthoDB" id="1903982at2759"/>
<comment type="similarity">
    <text evidence="3 10">Belongs to the 11S seed storage protein (globulins) family.</text>
</comment>
<feature type="compositionally biased region" description="Basic and acidic residues" evidence="11">
    <location>
        <begin position="410"/>
        <end position="442"/>
    </location>
</feature>
<dbReference type="Gramene" id="ESW16892">
    <property type="protein sequence ID" value="ESW16892"/>
    <property type="gene ID" value="PHAVU_007G192800g"/>
</dbReference>
<evidence type="ECO:0000256" key="10">
    <source>
        <dbReference type="RuleBase" id="RU003681"/>
    </source>
</evidence>
<evidence type="ECO:0000313" key="14">
    <source>
        <dbReference type="Proteomes" id="UP000000226"/>
    </source>
</evidence>
<dbReference type="SMR" id="V7BGE1"/>
<comment type="subcellular location">
    <subcellularLocation>
        <location evidence="1">Endoplasmic reticulum</location>
    </subcellularLocation>
    <subcellularLocation>
        <location evidence="2">Protein storage vacuole</location>
    </subcellularLocation>
</comment>
<comment type="function">
    <text evidence="10">This protein found in the seeds of many leguminous and non-leguminous plants is the source of sulfur-containing amino acids in seed meals.</text>
</comment>
<organism evidence="13 14">
    <name type="scientific">Phaseolus vulgaris</name>
    <name type="common">Kidney bean</name>
    <name type="synonym">French bean</name>
    <dbReference type="NCBI Taxonomy" id="3885"/>
    <lineage>
        <taxon>Eukaryota</taxon>
        <taxon>Viridiplantae</taxon>
        <taxon>Streptophyta</taxon>
        <taxon>Embryophyta</taxon>
        <taxon>Tracheophyta</taxon>
        <taxon>Spermatophyta</taxon>
        <taxon>Magnoliopsida</taxon>
        <taxon>eudicotyledons</taxon>
        <taxon>Gunneridae</taxon>
        <taxon>Pentapetalae</taxon>
        <taxon>rosids</taxon>
        <taxon>fabids</taxon>
        <taxon>Fabales</taxon>
        <taxon>Fabaceae</taxon>
        <taxon>Papilionoideae</taxon>
        <taxon>50 kb inversion clade</taxon>
        <taxon>NPAAA clade</taxon>
        <taxon>indigoferoid/millettioid clade</taxon>
        <taxon>Phaseoleae</taxon>
        <taxon>Phaseolus</taxon>
    </lineage>
</organism>
<keyword evidence="6 10" id="KW-0758">Storage protein</keyword>
<feature type="domain" description="Cupin type-1" evidence="12">
    <location>
        <begin position="36"/>
        <end position="228"/>
    </location>
</feature>
<dbReference type="InterPro" id="IPR011051">
    <property type="entry name" value="RmlC_Cupin_sf"/>
</dbReference>
<dbReference type="SMART" id="SM00835">
    <property type="entry name" value="Cupin_1"/>
    <property type="match status" value="2"/>
</dbReference>
<evidence type="ECO:0000256" key="2">
    <source>
        <dbReference type="ARBA" id="ARBA00004558"/>
    </source>
</evidence>
<dbReference type="FunFam" id="2.60.120.10:FF:000073">
    <property type="entry name" value="Glycinin G1"/>
    <property type="match status" value="1"/>
</dbReference>
<evidence type="ECO:0000256" key="3">
    <source>
        <dbReference type="ARBA" id="ARBA00007178"/>
    </source>
</evidence>
<feature type="domain" description="Cupin type-1" evidence="12">
    <location>
        <begin position="458"/>
        <end position="604"/>
    </location>
</feature>
<dbReference type="GO" id="GO:0000326">
    <property type="term" value="C:protein storage vacuole"/>
    <property type="evidence" value="ECO:0007669"/>
    <property type="project" value="UniProtKB-SubCell"/>
</dbReference>
<proteinExistence type="inferred from homology"/>
<dbReference type="InterPro" id="IPR050253">
    <property type="entry name" value="Seed_Storage-Functional"/>
</dbReference>
<dbReference type="CDD" id="cd02242">
    <property type="entry name" value="cupin_11S_legumin_N"/>
    <property type="match status" value="1"/>
</dbReference>
<keyword evidence="10" id="KW-0732">Signal</keyword>
<dbReference type="AlphaFoldDB" id="V7BGE1"/>
<dbReference type="PANTHER" id="PTHR31189:SF63">
    <property type="entry name" value="GLYCININ G5"/>
    <property type="match status" value="1"/>
</dbReference>
<dbReference type="Pfam" id="PF00190">
    <property type="entry name" value="Cupin_1"/>
    <property type="match status" value="2"/>
</dbReference>
<dbReference type="STRING" id="3885.V7BGE1"/>
<dbReference type="PANTHER" id="PTHR31189">
    <property type="entry name" value="OS03G0336100 PROTEIN-RELATED"/>
    <property type="match status" value="1"/>
</dbReference>
<evidence type="ECO:0000259" key="12">
    <source>
        <dbReference type="SMART" id="SM00835"/>
    </source>
</evidence>
<sequence length="624" mass="70803">MSRPFTLSLLSLCLLLFAPACLGTTNLFNRCRINSLNALKPDHRVESNGGLIETWSSTHRELECAGVTFSRRTIYRNGLHMPSYSPYPQMIIAVQGKGALGLAIPGCPQTYEEAVDESTSSQKPSDCHQKILQFSEGHVLLIPPGVPYWTYNTGHESLIIVSLLYTSNDYNQLDQSPREFYLAGNPDIEHPEAIKEQKQVEEEGSNVLGGFGKRFLARSLDIDEDIAKKLVSPEDEMKQIVKLKDGLSVISPKWQGLQDEDDDDKEEDEDESQGKRVHKKEEKEVEPLPHGKRVHKKEEKEVEPLPPHGKRVHKEEEKEVEPLPPHGKRVHKEEEKEVEPLPPRKHVHKEEEKEVEPLPHRKHLRKEEEEEKPRARRTRGPTPSPGGEGHRVVEEEEEYDEPVRHKTRHEKSWKEDQPAEEVVEKGEAHEEWETKQSKDKNRGSNGIEETLCTLKLQHNIARASSADFFNPKAGRISNLNSLTLPVLQQLGLSAQYVVLYKNGIYSPHWNLNANSVIYVIRGQGQVRVVNSEGIAVFDDELKKGQLLAVPQNFMVAEEAGEQGFEYVVFKTNPNAVTSYLKDTFRSFPAEVIAKIYKLSHSEVSELKFEGNWGPLINPVKSQSS</sequence>
<dbReference type="Gene3D" id="2.60.120.10">
    <property type="entry name" value="Jelly Rolls"/>
    <property type="match status" value="2"/>
</dbReference>
<dbReference type="InterPro" id="IPR022379">
    <property type="entry name" value="11S_seedstore_CS"/>
</dbReference>
<name>V7BGE1_PHAVU</name>
<feature type="chain" id="PRO_5007751455" description="Cupin type-1 domain-containing protein" evidence="10">
    <location>
        <begin position="24"/>
        <end position="624"/>
    </location>
</feature>
<feature type="signal peptide" evidence="10">
    <location>
        <begin position="1"/>
        <end position="23"/>
    </location>
</feature>